<dbReference type="InterPro" id="IPR009057">
    <property type="entry name" value="Homeodomain-like_sf"/>
</dbReference>
<dbReference type="PROSITE" id="PS01124">
    <property type="entry name" value="HTH_ARAC_FAMILY_2"/>
    <property type="match status" value="1"/>
</dbReference>
<evidence type="ECO:0000256" key="2">
    <source>
        <dbReference type="ARBA" id="ARBA00023125"/>
    </source>
</evidence>
<dbReference type="SUPFAM" id="SSF46689">
    <property type="entry name" value="Homeodomain-like"/>
    <property type="match status" value="1"/>
</dbReference>
<gene>
    <name evidence="5" type="ORF">GQN54_05150</name>
</gene>
<keyword evidence="3" id="KW-0804">Transcription</keyword>
<dbReference type="PANTHER" id="PTHR43280">
    <property type="entry name" value="ARAC-FAMILY TRANSCRIPTIONAL REGULATOR"/>
    <property type="match status" value="1"/>
</dbReference>
<name>A0A6N9NJ32_9FLAO</name>
<dbReference type="GO" id="GO:0043565">
    <property type="term" value="F:sequence-specific DNA binding"/>
    <property type="evidence" value="ECO:0007669"/>
    <property type="project" value="InterPro"/>
</dbReference>
<evidence type="ECO:0000313" key="6">
    <source>
        <dbReference type="Proteomes" id="UP000470771"/>
    </source>
</evidence>
<dbReference type="RefSeq" id="WP_160632446.1">
    <property type="nucleotide sequence ID" value="NZ_WWNE01000005.1"/>
</dbReference>
<evidence type="ECO:0000313" key="5">
    <source>
        <dbReference type="EMBL" id="NBG65491.1"/>
    </source>
</evidence>
<dbReference type="Proteomes" id="UP000470771">
    <property type="component" value="Unassembled WGS sequence"/>
</dbReference>
<protein>
    <submittedName>
        <fullName evidence="5">Helix-turn-helix domain-containing protein</fullName>
    </submittedName>
</protein>
<dbReference type="InterPro" id="IPR018060">
    <property type="entry name" value="HTH_AraC"/>
</dbReference>
<accession>A0A6N9NJ32</accession>
<dbReference type="GO" id="GO:0003700">
    <property type="term" value="F:DNA-binding transcription factor activity"/>
    <property type="evidence" value="ECO:0007669"/>
    <property type="project" value="InterPro"/>
</dbReference>
<organism evidence="5 6">
    <name type="scientific">Acidiluteibacter ferrifornacis</name>
    <dbReference type="NCBI Taxonomy" id="2692424"/>
    <lineage>
        <taxon>Bacteria</taxon>
        <taxon>Pseudomonadati</taxon>
        <taxon>Bacteroidota</taxon>
        <taxon>Flavobacteriia</taxon>
        <taxon>Flavobacteriales</taxon>
        <taxon>Cryomorphaceae</taxon>
        <taxon>Acidiluteibacter</taxon>
    </lineage>
</organism>
<comment type="caution">
    <text evidence="5">The sequence shown here is derived from an EMBL/GenBank/DDBJ whole genome shotgun (WGS) entry which is preliminary data.</text>
</comment>
<reference evidence="5 6" key="1">
    <citation type="submission" date="2019-12" db="EMBL/GenBank/DDBJ databases">
        <authorList>
            <person name="Zhao J."/>
        </authorList>
    </citation>
    <scope>NUCLEOTIDE SEQUENCE [LARGE SCALE GENOMIC DNA]</scope>
    <source>
        <strain evidence="5 6">S-15</strain>
    </source>
</reference>
<feature type="domain" description="HTH araC/xylS-type" evidence="4">
    <location>
        <begin position="179"/>
        <end position="277"/>
    </location>
</feature>
<evidence type="ECO:0000256" key="3">
    <source>
        <dbReference type="ARBA" id="ARBA00023163"/>
    </source>
</evidence>
<dbReference type="SMART" id="SM00342">
    <property type="entry name" value="HTH_ARAC"/>
    <property type="match status" value="1"/>
</dbReference>
<dbReference type="AlphaFoldDB" id="A0A6N9NJ32"/>
<dbReference type="Pfam" id="PF12833">
    <property type="entry name" value="HTH_18"/>
    <property type="match status" value="1"/>
</dbReference>
<dbReference type="PANTHER" id="PTHR43280:SF32">
    <property type="entry name" value="TRANSCRIPTIONAL REGULATORY PROTEIN"/>
    <property type="match status" value="1"/>
</dbReference>
<sequence length="279" mass="32795">MEYIGKTGEYFSLDTVNANNCHLLKEQKNETLLLLWFTEGENELIIDGKKYHFNANEIVCLTQFHQLIVHRINEVKLMRFNRPFFCIIDHDSEVGCKGVLYYGAAQLPILFPDEMELEILETAWKMSALEFEMKDDLQLEMLQMMLKRTLILCTRIYNKQSSNQDKTHPINPKQSDLLREFNYLVEVHFRSKHTVADYAELLFKSPKTLSNTFKKLGLKSPIQLIQERLLLEARRLLSYTEKDISLISDELGFNDIQSFSRFFKNQEGCSPTEYRLSKK</sequence>
<evidence type="ECO:0000256" key="1">
    <source>
        <dbReference type="ARBA" id="ARBA00023015"/>
    </source>
</evidence>
<proteinExistence type="predicted"/>
<keyword evidence="1" id="KW-0805">Transcription regulation</keyword>
<keyword evidence="6" id="KW-1185">Reference proteome</keyword>
<dbReference type="Gene3D" id="1.10.10.60">
    <property type="entry name" value="Homeodomain-like"/>
    <property type="match status" value="1"/>
</dbReference>
<evidence type="ECO:0000259" key="4">
    <source>
        <dbReference type="PROSITE" id="PS01124"/>
    </source>
</evidence>
<keyword evidence="2" id="KW-0238">DNA-binding</keyword>
<dbReference type="EMBL" id="WWNE01000005">
    <property type="protein sequence ID" value="NBG65491.1"/>
    <property type="molecule type" value="Genomic_DNA"/>
</dbReference>